<reference evidence="3" key="1">
    <citation type="submission" date="2020-06" db="EMBL/GenBank/DDBJ databases">
        <authorList>
            <consortium name="Plant Systems Biology data submission"/>
        </authorList>
    </citation>
    <scope>NUCLEOTIDE SEQUENCE</scope>
    <source>
        <strain evidence="3">D6</strain>
    </source>
</reference>
<keyword evidence="3" id="KW-0378">Hydrolase</keyword>
<feature type="transmembrane region" description="Helical" evidence="2">
    <location>
        <begin position="126"/>
        <end position="143"/>
    </location>
</feature>
<accession>A0A9N8DDA2</accession>
<keyword evidence="2" id="KW-1133">Transmembrane helix</keyword>
<gene>
    <name evidence="3" type="ORF">SEMRO_37_G023270.1</name>
</gene>
<keyword evidence="2" id="KW-0812">Transmembrane</keyword>
<feature type="region of interest" description="Disordered" evidence="1">
    <location>
        <begin position="1"/>
        <end position="55"/>
    </location>
</feature>
<feature type="compositionally biased region" description="Acidic residues" evidence="1">
    <location>
        <begin position="275"/>
        <end position="286"/>
    </location>
</feature>
<protein>
    <submittedName>
        <fullName evidence="3">Ubiquitin carboxyl-terminal hydrolase</fullName>
    </submittedName>
</protein>
<dbReference type="GO" id="GO:0016787">
    <property type="term" value="F:hydrolase activity"/>
    <property type="evidence" value="ECO:0007669"/>
    <property type="project" value="UniProtKB-KW"/>
</dbReference>
<dbReference type="EMBL" id="CAICTM010000037">
    <property type="protein sequence ID" value="CAB9498395.1"/>
    <property type="molecule type" value="Genomic_DNA"/>
</dbReference>
<evidence type="ECO:0000313" key="4">
    <source>
        <dbReference type="Proteomes" id="UP001153069"/>
    </source>
</evidence>
<feature type="transmembrane region" description="Helical" evidence="2">
    <location>
        <begin position="428"/>
        <end position="447"/>
    </location>
</feature>
<evidence type="ECO:0000313" key="3">
    <source>
        <dbReference type="EMBL" id="CAB9498395.1"/>
    </source>
</evidence>
<dbReference type="AlphaFoldDB" id="A0A9N8DDA2"/>
<dbReference type="Proteomes" id="UP001153069">
    <property type="component" value="Unassembled WGS sequence"/>
</dbReference>
<sequence length="479" mass="52129">MSERQESGSFIEEDNCSGQREEDENGDFPMKTFGDDEDDDDDDEGDKGEMDYSPSTGVICTVLTPTPAMTEASEVSTADGHYDSSTAYALNLRRDQLYHQMFLLSVATAAAWAVLIATLLPWNVLLALSAVAVSSGLLSFVGFQRFLLEFRLVLAGDGLVQFLPQSMVDQLTNTSLHQFMRDDTFFREWGFMAIYLVPGISEDQINAYIRRLPRHRRNLLTRPGLGHFLGDPVMRVLVGENRWQQQAIVGNTIEHPTMQVSERAASVPRALLEGSNDEDSEGDEQERIDGSVSGVVDSPIVATRSLIASSPETAAVATMAARALFPPIPRDAGDDEASCDSDDSDDNLLMDPAELIGAAIQDVMMSYARWAGTNAFLVTHDYLVEPALIASGATGLGMSFLSFGLGMWQYSNRPRTSSYQQSSMFTSGSFLIGSGVIGGLSAGALIYSRSAIRSFIMGQPPTQAASKSRTNPQPPKPKR</sequence>
<feature type="transmembrane region" description="Helical" evidence="2">
    <location>
        <begin position="101"/>
        <end position="120"/>
    </location>
</feature>
<organism evidence="3 4">
    <name type="scientific">Seminavis robusta</name>
    <dbReference type="NCBI Taxonomy" id="568900"/>
    <lineage>
        <taxon>Eukaryota</taxon>
        <taxon>Sar</taxon>
        <taxon>Stramenopiles</taxon>
        <taxon>Ochrophyta</taxon>
        <taxon>Bacillariophyta</taxon>
        <taxon>Bacillariophyceae</taxon>
        <taxon>Bacillariophycidae</taxon>
        <taxon>Naviculales</taxon>
        <taxon>Naviculaceae</taxon>
        <taxon>Seminavis</taxon>
    </lineage>
</organism>
<keyword evidence="4" id="KW-1185">Reference proteome</keyword>
<feature type="compositionally biased region" description="Acidic residues" evidence="1">
    <location>
        <begin position="35"/>
        <end position="46"/>
    </location>
</feature>
<feature type="compositionally biased region" description="Polar residues" evidence="1">
    <location>
        <begin position="460"/>
        <end position="471"/>
    </location>
</feature>
<keyword evidence="2" id="KW-0472">Membrane</keyword>
<feature type="region of interest" description="Disordered" evidence="1">
    <location>
        <begin position="273"/>
        <end position="292"/>
    </location>
</feature>
<evidence type="ECO:0000256" key="2">
    <source>
        <dbReference type="SAM" id="Phobius"/>
    </source>
</evidence>
<dbReference type="OrthoDB" id="49445at2759"/>
<feature type="region of interest" description="Disordered" evidence="1">
    <location>
        <begin position="460"/>
        <end position="479"/>
    </location>
</feature>
<evidence type="ECO:0000256" key="1">
    <source>
        <dbReference type="SAM" id="MobiDB-lite"/>
    </source>
</evidence>
<feature type="compositionally biased region" description="Acidic residues" evidence="1">
    <location>
        <begin position="11"/>
        <end position="26"/>
    </location>
</feature>
<proteinExistence type="predicted"/>
<name>A0A9N8DDA2_9STRA</name>
<comment type="caution">
    <text evidence="3">The sequence shown here is derived from an EMBL/GenBank/DDBJ whole genome shotgun (WGS) entry which is preliminary data.</text>
</comment>
<feature type="transmembrane region" description="Helical" evidence="2">
    <location>
        <begin position="387"/>
        <end position="408"/>
    </location>
</feature>